<keyword evidence="2" id="KW-1185">Reference proteome</keyword>
<dbReference type="AlphaFoldDB" id="A0AAV9VZP4"/>
<evidence type="ECO:0008006" key="3">
    <source>
        <dbReference type="Google" id="ProtNLM"/>
    </source>
</evidence>
<protein>
    <recommendedName>
        <fullName evidence="3">Fungal N-terminal domain-containing protein</fullName>
    </recommendedName>
</protein>
<evidence type="ECO:0000313" key="2">
    <source>
        <dbReference type="Proteomes" id="UP001370758"/>
    </source>
</evidence>
<gene>
    <name evidence="1" type="ORF">TWF481_009995</name>
</gene>
<proteinExistence type="predicted"/>
<dbReference type="Proteomes" id="UP001370758">
    <property type="component" value="Unassembled WGS sequence"/>
</dbReference>
<reference evidence="1 2" key="1">
    <citation type="submission" date="2023-08" db="EMBL/GenBank/DDBJ databases">
        <authorList>
            <person name="Palmer J.M."/>
        </authorList>
    </citation>
    <scope>NUCLEOTIDE SEQUENCE [LARGE SCALE GENOMIC DNA]</scope>
    <source>
        <strain evidence="1 2">TWF481</strain>
    </source>
</reference>
<sequence>MAEVAGLVLGSVALVPLIKNVRHIYDSIKDAPQTLKHYQESISRLLDTLEVIHATLTTSNAFPENSRPRLAFEGYLADINNSCTELQELLRKKLKADGCKIDFRRRALWSFLGRDDKAKELMSKIERTARSLHLLYDGLMSMANSAMYNTYAAQVNISTNAWITSGDNIASILAEVAAIKIILQEVRADSIIHNSDNGIIVATKPTLTLATDLESPTENNVGDSSSYEEEEATSTIICRRQSLGPIKEKSNYYIFGRSTNPGALTTVLSKTQLTGRQSGIILQSQYEIQVRLSFTSLGFNLYINLGLETSSRGFYPRFGLRYQRIVPESDLQYYYVKHHMFEEFRDLVVQRRASIYDRYNCDRFVGHGTVSIMLKK</sequence>
<organism evidence="1 2">
    <name type="scientific">Arthrobotrys musiformis</name>
    <dbReference type="NCBI Taxonomy" id="47236"/>
    <lineage>
        <taxon>Eukaryota</taxon>
        <taxon>Fungi</taxon>
        <taxon>Dikarya</taxon>
        <taxon>Ascomycota</taxon>
        <taxon>Pezizomycotina</taxon>
        <taxon>Orbiliomycetes</taxon>
        <taxon>Orbiliales</taxon>
        <taxon>Orbiliaceae</taxon>
        <taxon>Arthrobotrys</taxon>
    </lineage>
</organism>
<name>A0AAV9VZP4_9PEZI</name>
<accession>A0AAV9VZP4</accession>
<dbReference type="EMBL" id="JAVHJL010000007">
    <property type="protein sequence ID" value="KAK6499630.1"/>
    <property type="molecule type" value="Genomic_DNA"/>
</dbReference>
<comment type="caution">
    <text evidence="1">The sequence shown here is derived from an EMBL/GenBank/DDBJ whole genome shotgun (WGS) entry which is preliminary data.</text>
</comment>
<evidence type="ECO:0000313" key="1">
    <source>
        <dbReference type="EMBL" id="KAK6499630.1"/>
    </source>
</evidence>